<dbReference type="SMART" id="SM00347">
    <property type="entry name" value="HTH_MARR"/>
    <property type="match status" value="1"/>
</dbReference>
<gene>
    <name evidence="5" type="ORF">SHI21_15895</name>
</gene>
<sequence>MGKKVTKTKNIETDKLTEYETRVHPGLKTFFGYSLYKTGIILRSLMEDGHLYKLELAAPDCGILYVLNTGAIVNQLTLGQELGIDKATIVKIIDKLEKLKLVKRDVDPTDRRSKLVSLTAKGAAILEKIRTIRSELEAEVFKQFSKEDEAHLRRLVPELLEALMNIKK</sequence>
<accession>A0ABU5VZA7</accession>
<keyword evidence="6" id="KW-1185">Reference proteome</keyword>
<dbReference type="RefSeq" id="WP_323577846.1">
    <property type="nucleotide sequence ID" value="NZ_JAYGJQ010000002.1"/>
</dbReference>
<keyword evidence="3" id="KW-0804">Transcription</keyword>
<dbReference type="Proteomes" id="UP001302274">
    <property type="component" value="Unassembled WGS sequence"/>
</dbReference>
<dbReference type="InterPro" id="IPR036390">
    <property type="entry name" value="WH_DNA-bd_sf"/>
</dbReference>
<comment type="caution">
    <text evidence="5">The sequence shown here is derived from an EMBL/GenBank/DDBJ whole genome shotgun (WGS) entry which is preliminary data.</text>
</comment>
<keyword evidence="2" id="KW-0238">DNA-binding</keyword>
<dbReference type="EMBL" id="JAYGJQ010000002">
    <property type="protein sequence ID" value="MEA9357713.1"/>
    <property type="molecule type" value="Genomic_DNA"/>
</dbReference>
<dbReference type="PRINTS" id="PR00598">
    <property type="entry name" value="HTHMARR"/>
</dbReference>
<evidence type="ECO:0000256" key="2">
    <source>
        <dbReference type="ARBA" id="ARBA00023125"/>
    </source>
</evidence>
<name>A0ABU5VZA7_9BACT</name>
<evidence type="ECO:0000313" key="5">
    <source>
        <dbReference type="EMBL" id="MEA9357713.1"/>
    </source>
</evidence>
<dbReference type="PANTHER" id="PTHR42756">
    <property type="entry name" value="TRANSCRIPTIONAL REGULATOR, MARR"/>
    <property type="match status" value="1"/>
</dbReference>
<dbReference type="InterPro" id="IPR036388">
    <property type="entry name" value="WH-like_DNA-bd_sf"/>
</dbReference>
<evidence type="ECO:0000259" key="4">
    <source>
        <dbReference type="PROSITE" id="PS50995"/>
    </source>
</evidence>
<dbReference type="PANTHER" id="PTHR42756:SF1">
    <property type="entry name" value="TRANSCRIPTIONAL REPRESSOR OF EMRAB OPERON"/>
    <property type="match status" value="1"/>
</dbReference>
<keyword evidence="1" id="KW-0805">Transcription regulation</keyword>
<dbReference type="SUPFAM" id="SSF46785">
    <property type="entry name" value="Winged helix' DNA-binding domain"/>
    <property type="match status" value="1"/>
</dbReference>
<evidence type="ECO:0000256" key="3">
    <source>
        <dbReference type="ARBA" id="ARBA00023163"/>
    </source>
</evidence>
<proteinExistence type="predicted"/>
<feature type="domain" description="HTH marR-type" evidence="4">
    <location>
        <begin position="28"/>
        <end position="161"/>
    </location>
</feature>
<dbReference type="PROSITE" id="PS50995">
    <property type="entry name" value="HTH_MARR_2"/>
    <property type="match status" value="1"/>
</dbReference>
<protein>
    <submittedName>
        <fullName evidence="5">MarR family transcriptional regulator</fullName>
    </submittedName>
</protein>
<reference evidence="5 6" key="1">
    <citation type="submission" date="2023-11" db="EMBL/GenBank/DDBJ databases">
        <title>A Novel Polar Bacteriovorax (B. antarcticus) Isolated from the Biocrust in Antarctica.</title>
        <authorList>
            <person name="Mun W."/>
            <person name="Choi S.Y."/>
            <person name="Mitchell R.J."/>
        </authorList>
    </citation>
    <scope>NUCLEOTIDE SEQUENCE [LARGE SCALE GENOMIC DNA]</scope>
    <source>
        <strain evidence="5 6">PP10</strain>
    </source>
</reference>
<evidence type="ECO:0000313" key="6">
    <source>
        <dbReference type="Proteomes" id="UP001302274"/>
    </source>
</evidence>
<evidence type="ECO:0000256" key="1">
    <source>
        <dbReference type="ARBA" id="ARBA00023015"/>
    </source>
</evidence>
<dbReference type="Gene3D" id="1.10.10.10">
    <property type="entry name" value="Winged helix-like DNA-binding domain superfamily/Winged helix DNA-binding domain"/>
    <property type="match status" value="1"/>
</dbReference>
<dbReference type="InterPro" id="IPR000835">
    <property type="entry name" value="HTH_MarR-typ"/>
</dbReference>
<dbReference type="Pfam" id="PF13463">
    <property type="entry name" value="HTH_27"/>
    <property type="match status" value="1"/>
</dbReference>
<organism evidence="5 6">
    <name type="scientific">Bacteriovorax antarcticus</name>
    <dbReference type="NCBI Taxonomy" id="3088717"/>
    <lineage>
        <taxon>Bacteria</taxon>
        <taxon>Pseudomonadati</taxon>
        <taxon>Bdellovibrionota</taxon>
        <taxon>Bacteriovoracia</taxon>
        <taxon>Bacteriovoracales</taxon>
        <taxon>Bacteriovoracaceae</taxon>
        <taxon>Bacteriovorax</taxon>
    </lineage>
</organism>